<evidence type="ECO:0008006" key="3">
    <source>
        <dbReference type="Google" id="ProtNLM"/>
    </source>
</evidence>
<gene>
    <name evidence="1" type="ORF">PZE19_26895</name>
</gene>
<comment type="caution">
    <text evidence="1">The sequence shown here is derived from an EMBL/GenBank/DDBJ whole genome shotgun (WGS) entry which is preliminary data.</text>
</comment>
<sequence>MLAAILVLASGCSQRPPSPGADPVPPPIVAVSPEDARQVTVFAIKAVPGSSTIDPRLSTVRTQLRKILPDHGFELIVSLSERLNPGATLTCDLGGGRLADTTFEKDESGRVTLRCTFKDGDAPPFSTLVDAPENQLFFYERALRDGTRVLIGVGAR</sequence>
<name>A0ABT6FIT8_9BACT</name>
<reference evidence="1 2" key="1">
    <citation type="submission" date="2023-03" db="EMBL/GenBank/DDBJ databases">
        <title>Paludisphaera mucosa sp. nov. a novel planctomycete from northern fen.</title>
        <authorList>
            <person name="Ivanova A."/>
        </authorList>
    </citation>
    <scope>NUCLEOTIDE SEQUENCE [LARGE SCALE GENOMIC DNA]</scope>
    <source>
        <strain evidence="1 2">Pla2</strain>
    </source>
</reference>
<organism evidence="1 2">
    <name type="scientific">Paludisphaera mucosa</name>
    <dbReference type="NCBI Taxonomy" id="3030827"/>
    <lineage>
        <taxon>Bacteria</taxon>
        <taxon>Pseudomonadati</taxon>
        <taxon>Planctomycetota</taxon>
        <taxon>Planctomycetia</taxon>
        <taxon>Isosphaerales</taxon>
        <taxon>Isosphaeraceae</taxon>
        <taxon>Paludisphaera</taxon>
    </lineage>
</organism>
<keyword evidence="2" id="KW-1185">Reference proteome</keyword>
<dbReference type="Proteomes" id="UP001216907">
    <property type="component" value="Unassembled WGS sequence"/>
</dbReference>
<evidence type="ECO:0000313" key="1">
    <source>
        <dbReference type="EMBL" id="MDG3007406.1"/>
    </source>
</evidence>
<dbReference type="RefSeq" id="WP_277863686.1">
    <property type="nucleotide sequence ID" value="NZ_JARRAG010000002.1"/>
</dbReference>
<dbReference type="EMBL" id="JARRAG010000002">
    <property type="protein sequence ID" value="MDG3007406.1"/>
    <property type="molecule type" value="Genomic_DNA"/>
</dbReference>
<evidence type="ECO:0000313" key="2">
    <source>
        <dbReference type="Proteomes" id="UP001216907"/>
    </source>
</evidence>
<proteinExistence type="predicted"/>
<accession>A0ABT6FIT8</accession>
<protein>
    <recommendedName>
        <fullName evidence="3">Lipoprotein</fullName>
    </recommendedName>
</protein>